<dbReference type="Pfam" id="PF07566">
    <property type="entry name" value="DUF1543"/>
    <property type="match status" value="1"/>
</dbReference>
<name>A0ABX8V6P3_9FLAO</name>
<keyword evidence="3" id="KW-1185">Reference proteome</keyword>
<feature type="domain" description="DUF1543" evidence="1">
    <location>
        <begin position="20"/>
        <end position="68"/>
    </location>
</feature>
<evidence type="ECO:0000259" key="1">
    <source>
        <dbReference type="Pfam" id="PF07566"/>
    </source>
</evidence>
<evidence type="ECO:0000313" key="2">
    <source>
        <dbReference type="EMBL" id="QYJ68162.1"/>
    </source>
</evidence>
<dbReference type="Gene3D" id="3.10.20.10">
    <property type="match status" value="2"/>
</dbReference>
<reference evidence="2 3" key="1">
    <citation type="submission" date="2021-07" db="EMBL/GenBank/DDBJ databases">
        <title>Flavobacterium WSW3-B6 sp.nov, isolated from seaweed.</title>
        <authorList>
            <person name="Muhammad N."/>
            <person name="Ho H."/>
            <person name="Lee Y.-J."/>
            <person name="Nguyen T."/>
            <person name="Ho J."/>
            <person name="Kim S.-G."/>
        </authorList>
    </citation>
    <scope>NUCLEOTIDE SEQUENCE [LARGE SCALE GENOMIC DNA]</scope>
    <source>
        <strain evidence="2 3">WSW3-B6</strain>
    </source>
</reference>
<dbReference type="Proteomes" id="UP000825381">
    <property type="component" value="Chromosome"/>
</dbReference>
<proteinExistence type="predicted"/>
<protein>
    <submittedName>
        <fullName evidence="2">DUF1543 domain-containing protein</fullName>
    </submittedName>
</protein>
<sequence>MEKELKLYMVLLGCTPKGRLTEQHDIFFGVATSLEALIPDMYAFWADSGTIHIDAWREVTQVGNYNISMVPKNKLVQKDKLFFINMGGYKQGDFEEYHYKILTVANTMGEAVKEAKASAFYKHYGFEGAVSHIDDKYALDADDLHNVQDVLPPHIKKQYNIKITPTTAVVEDILHIGYLKLKESRLFNS</sequence>
<evidence type="ECO:0000313" key="3">
    <source>
        <dbReference type="Proteomes" id="UP000825381"/>
    </source>
</evidence>
<dbReference type="RefSeq" id="WP_220640506.1">
    <property type="nucleotide sequence ID" value="NZ_CP080429.1"/>
</dbReference>
<dbReference type="InterPro" id="IPR011440">
    <property type="entry name" value="DUF1543"/>
</dbReference>
<gene>
    <name evidence="2" type="ORF">K1I41_11635</name>
</gene>
<organism evidence="2 3">
    <name type="scientific">Flavobacterium litorale</name>
    <dbReference type="NCBI Taxonomy" id="2856519"/>
    <lineage>
        <taxon>Bacteria</taxon>
        <taxon>Pseudomonadati</taxon>
        <taxon>Bacteroidota</taxon>
        <taxon>Flavobacteriia</taxon>
        <taxon>Flavobacteriales</taxon>
        <taxon>Flavobacteriaceae</taxon>
        <taxon>Flavobacterium</taxon>
    </lineage>
</organism>
<dbReference type="EMBL" id="CP080429">
    <property type="protein sequence ID" value="QYJ68162.1"/>
    <property type="molecule type" value="Genomic_DNA"/>
</dbReference>
<accession>A0ABX8V6P3</accession>